<accession>A0A8T0HGB9</accession>
<evidence type="ECO:0000313" key="3">
    <source>
        <dbReference type="Proteomes" id="UP000822688"/>
    </source>
</evidence>
<protein>
    <submittedName>
        <fullName evidence="2">Uncharacterized protein</fullName>
    </submittedName>
</protein>
<evidence type="ECO:0000256" key="1">
    <source>
        <dbReference type="SAM" id="MobiDB-lite"/>
    </source>
</evidence>
<proteinExistence type="predicted"/>
<reference evidence="2 3" key="1">
    <citation type="submission" date="2020-06" db="EMBL/GenBank/DDBJ databases">
        <title>WGS assembly of Ceratodon purpureus strain R40.</title>
        <authorList>
            <person name="Carey S.B."/>
            <person name="Jenkins J."/>
            <person name="Shu S."/>
            <person name="Lovell J.T."/>
            <person name="Sreedasyam A."/>
            <person name="Maumus F."/>
            <person name="Tiley G.P."/>
            <person name="Fernandez-Pozo N."/>
            <person name="Barry K."/>
            <person name="Chen C."/>
            <person name="Wang M."/>
            <person name="Lipzen A."/>
            <person name="Daum C."/>
            <person name="Saski C.A."/>
            <person name="Payton A.C."/>
            <person name="Mcbreen J.C."/>
            <person name="Conrad R.E."/>
            <person name="Kollar L.M."/>
            <person name="Olsson S."/>
            <person name="Huttunen S."/>
            <person name="Landis J.B."/>
            <person name="Wickett N.J."/>
            <person name="Johnson M.G."/>
            <person name="Rensing S.A."/>
            <person name="Grimwood J."/>
            <person name="Schmutz J."/>
            <person name="Mcdaniel S.F."/>
        </authorList>
    </citation>
    <scope>NUCLEOTIDE SEQUENCE [LARGE SCALE GENOMIC DNA]</scope>
    <source>
        <strain evidence="2 3">R40</strain>
    </source>
</reference>
<feature type="compositionally biased region" description="Basic and acidic residues" evidence="1">
    <location>
        <begin position="1"/>
        <end position="18"/>
    </location>
</feature>
<dbReference type="EMBL" id="CM026427">
    <property type="protein sequence ID" value="KAG0569528.1"/>
    <property type="molecule type" value="Genomic_DNA"/>
</dbReference>
<sequence>MIRNSDLRTDSRAMEQRRRGPTLEPVLENNHMGPSTAITLTTQPSARYKPHKYGTVAMKVEDEAKSGQCICVKPLRYFGKLRDRYIKAMNEMAMGGDFTGLAGYHGAGGGAHECSYTMERSRSVKDRQEEALQEELAAMMRSKSQAHRDSISQVHPS</sequence>
<feature type="region of interest" description="Disordered" evidence="1">
    <location>
        <begin position="1"/>
        <end position="35"/>
    </location>
</feature>
<evidence type="ECO:0000313" key="2">
    <source>
        <dbReference type="EMBL" id="KAG0569528.1"/>
    </source>
</evidence>
<name>A0A8T0HGB9_CERPU</name>
<dbReference type="AlphaFoldDB" id="A0A8T0HGB9"/>
<keyword evidence="3" id="KW-1185">Reference proteome</keyword>
<comment type="caution">
    <text evidence="2">The sequence shown here is derived from an EMBL/GenBank/DDBJ whole genome shotgun (WGS) entry which is preliminary data.</text>
</comment>
<dbReference type="Proteomes" id="UP000822688">
    <property type="component" value="Chromosome 6"/>
</dbReference>
<organism evidence="2 3">
    <name type="scientific">Ceratodon purpureus</name>
    <name type="common">Fire moss</name>
    <name type="synonym">Dicranum purpureum</name>
    <dbReference type="NCBI Taxonomy" id="3225"/>
    <lineage>
        <taxon>Eukaryota</taxon>
        <taxon>Viridiplantae</taxon>
        <taxon>Streptophyta</taxon>
        <taxon>Embryophyta</taxon>
        <taxon>Bryophyta</taxon>
        <taxon>Bryophytina</taxon>
        <taxon>Bryopsida</taxon>
        <taxon>Dicranidae</taxon>
        <taxon>Pseudoditrichales</taxon>
        <taxon>Ditrichaceae</taxon>
        <taxon>Ceratodon</taxon>
    </lineage>
</organism>
<gene>
    <name evidence="2" type="ORF">KC19_6G097200</name>
</gene>